<dbReference type="GO" id="GO:2000762">
    <property type="term" value="P:regulation of phenylpropanoid metabolic process"/>
    <property type="evidence" value="ECO:0007669"/>
    <property type="project" value="InterPro"/>
</dbReference>
<evidence type="ECO:0008006" key="4">
    <source>
        <dbReference type="Google" id="ProtNLM"/>
    </source>
</evidence>
<accession>A0A8S2L593</accession>
<name>A0A8S2L593_9BILA</name>
<keyword evidence="1" id="KW-0880">Kelch repeat</keyword>
<gene>
    <name evidence="2" type="ORF">TMI583_LOCUS20127</name>
</gene>
<dbReference type="InterPro" id="IPR037293">
    <property type="entry name" value="Gal_Oxidase_central_sf"/>
</dbReference>
<dbReference type="Proteomes" id="UP000682733">
    <property type="component" value="Unassembled WGS sequence"/>
</dbReference>
<dbReference type="PANTHER" id="PTHR46407">
    <property type="entry name" value="OS02G0208700 PROTEIN"/>
    <property type="match status" value="1"/>
</dbReference>
<dbReference type="InterPro" id="IPR015915">
    <property type="entry name" value="Kelch-typ_b-propeller"/>
</dbReference>
<feature type="non-terminal residue" evidence="2">
    <location>
        <position position="1"/>
    </location>
</feature>
<dbReference type="SUPFAM" id="SSF117281">
    <property type="entry name" value="Kelch motif"/>
    <property type="match status" value="1"/>
</dbReference>
<dbReference type="Gene3D" id="2.120.10.80">
    <property type="entry name" value="Kelch-type beta propeller"/>
    <property type="match status" value="1"/>
</dbReference>
<dbReference type="Pfam" id="PF01344">
    <property type="entry name" value="Kelch_1"/>
    <property type="match status" value="2"/>
</dbReference>
<organism evidence="2 3">
    <name type="scientific">Didymodactylos carnosus</name>
    <dbReference type="NCBI Taxonomy" id="1234261"/>
    <lineage>
        <taxon>Eukaryota</taxon>
        <taxon>Metazoa</taxon>
        <taxon>Spiralia</taxon>
        <taxon>Gnathifera</taxon>
        <taxon>Rotifera</taxon>
        <taxon>Eurotatoria</taxon>
        <taxon>Bdelloidea</taxon>
        <taxon>Philodinida</taxon>
        <taxon>Philodinidae</taxon>
        <taxon>Didymodactylos</taxon>
    </lineage>
</organism>
<dbReference type="InterPro" id="IPR044595">
    <property type="entry name" value="KMD1-4"/>
</dbReference>
<comment type="caution">
    <text evidence="2">The sequence shown here is derived from an EMBL/GenBank/DDBJ whole genome shotgun (WGS) entry which is preliminary data.</text>
</comment>
<sequence length="117" mass="12073">NGKVLVAGGSDILDDLNTTELYDPSTGIWTTTGSMNSVRQAHTASVLTNGKVLVAGGAAATLDNLNTAELYDPSTGIWTTTGSMNIIRFYHTASVLTNGKVLVAGGSEALDDLNTAE</sequence>
<dbReference type="SMART" id="SM00612">
    <property type="entry name" value="Kelch"/>
    <property type="match status" value="2"/>
</dbReference>
<dbReference type="EMBL" id="CAJOBA010014660">
    <property type="protein sequence ID" value="CAF3884790.1"/>
    <property type="molecule type" value="Genomic_DNA"/>
</dbReference>
<evidence type="ECO:0000313" key="2">
    <source>
        <dbReference type="EMBL" id="CAF3884790.1"/>
    </source>
</evidence>
<evidence type="ECO:0000313" key="3">
    <source>
        <dbReference type="Proteomes" id="UP000682733"/>
    </source>
</evidence>
<dbReference type="InterPro" id="IPR006652">
    <property type="entry name" value="Kelch_1"/>
</dbReference>
<feature type="non-terminal residue" evidence="2">
    <location>
        <position position="117"/>
    </location>
</feature>
<evidence type="ECO:0000256" key="1">
    <source>
        <dbReference type="ARBA" id="ARBA00022441"/>
    </source>
</evidence>
<protein>
    <recommendedName>
        <fullName evidence="4">Galactose oxidase</fullName>
    </recommendedName>
</protein>
<dbReference type="GO" id="GO:0080037">
    <property type="term" value="P:negative regulation of cytokinin-activated signaling pathway"/>
    <property type="evidence" value="ECO:0007669"/>
    <property type="project" value="InterPro"/>
</dbReference>
<dbReference type="PANTHER" id="PTHR46407:SF3">
    <property type="entry name" value="OS02G0208700 PROTEIN"/>
    <property type="match status" value="1"/>
</dbReference>
<dbReference type="AlphaFoldDB" id="A0A8S2L593"/>
<dbReference type="Gene3D" id="2.130.10.80">
    <property type="entry name" value="Galactose oxidase/kelch, beta-propeller"/>
    <property type="match status" value="1"/>
</dbReference>
<reference evidence="2" key="1">
    <citation type="submission" date="2021-02" db="EMBL/GenBank/DDBJ databases">
        <authorList>
            <person name="Nowell W R."/>
        </authorList>
    </citation>
    <scope>NUCLEOTIDE SEQUENCE</scope>
</reference>
<proteinExistence type="predicted"/>